<keyword evidence="2" id="KW-1133">Transmembrane helix</keyword>
<keyword evidence="2" id="KW-0812">Transmembrane</keyword>
<accession>A0A8T3VHD8</accession>
<organism evidence="3 4">
    <name type="scientific">Methanobrevibacter millerae</name>
    <dbReference type="NCBI Taxonomy" id="230361"/>
    <lineage>
        <taxon>Archaea</taxon>
        <taxon>Methanobacteriati</taxon>
        <taxon>Methanobacteriota</taxon>
        <taxon>Methanomada group</taxon>
        <taxon>Methanobacteria</taxon>
        <taxon>Methanobacteriales</taxon>
        <taxon>Methanobacteriaceae</taxon>
        <taxon>Methanobrevibacter</taxon>
    </lineage>
</organism>
<proteinExistence type="predicted"/>
<evidence type="ECO:0000256" key="1">
    <source>
        <dbReference type="SAM" id="MobiDB-lite"/>
    </source>
</evidence>
<dbReference type="AlphaFoldDB" id="A0A8T3VHD8"/>
<name>A0A8T3VHD8_9EURY</name>
<evidence type="ECO:0000313" key="4">
    <source>
        <dbReference type="Proteomes" id="UP000713479"/>
    </source>
</evidence>
<keyword evidence="2" id="KW-0472">Membrane</keyword>
<dbReference type="EMBL" id="SUTF01000007">
    <property type="protein sequence ID" value="MBE6510914.1"/>
    <property type="molecule type" value="Genomic_DNA"/>
</dbReference>
<feature type="transmembrane region" description="Helical" evidence="2">
    <location>
        <begin position="7"/>
        <end position="28"/>
    </location>
</feature>
<comment type="caution">
    <text evidence="3">The sequence shown here is derived from an EMBL/GenBank/DDBJ whole genome shotgun (WGS) entry which is preliminary data.</text>
</comment>
<dbReference type="Proteomes" id="UP000713479">
    <property type="component" value="Unassembled WGS sequence"/>
</dbReference>
<protein>
    <submittedName>
        <fullName evidence="3">Uncharacterized protein</fullName>
    </submittedName>
</protein>
<reference evidence="3" key="1">
    <citation type="submission" date="2019-04" db="EMBL/GenBank/DDBJ databases">
        <title>Evolution of Biomass-Degrading Anaerobic Consortia Revealed by Metagenomics.</title>
        <authorList>
            <person name="Peng X."/>
        </authorList>
    </citation>
    <scope>NUCLEOTIDE SEQUENCE</scope>
    <source>
        <strain evidence="3">SIG13</strain>
    </source>
</reference>
<gene>
    <name evidence="3" type="ORF">E7Z74_06575</name>
</gene>
<evidence type="ECO:0000313" key="3">
    <source>
        <dbReference type="EMBL" id="MBE6510914.1"/>
    </source>
</evidence>
<evidence type="ECO:0000256" key="2">
    <source>
        <dbReference type="SAM" id="Phobius"/>
    </source>
</evidence>
<feature type="region of interest" description="Disordered" evidence="1">
    <location>
        <begin position="63"/>
        <end position="99"/>
    </location>
</feature>
<feature type="compositionally biased region" description="Low complexity" evidence="1">
    <location>
        <begin position="76"/>
        <end position="99"/>
    </location>
</feature>
<sequence>MGLKDIILVLILIFIFGIVIFGSLGSFLSNVNTAVTDVADAVAEDESFSVDFLQKNSQSMLYKEHSDNDGLGGSSSGKQSSSGSSSGASSSGKQSSGGISSFVGSSQNSFSNNDAGNKDASNNDKSDNESSFWNIIDILGPKSESSKTEYDDYQIDKETGMFDSEGNPIFLSIVSTSGGQMEPGIYEVYWSELHVFNYTKIK</sequence>